<dbReference type="InterPro" id="IPR018391">
    <property type="entry name" value="PQQ_b-propeller_rpt"/>
</dbReference>
<evidence type="ECO:0000313" key="3">
    <source>
        <dbReference type="Proteomes" id="UP001596368"/>
    </source>
</evidence>
<proteinExistence type="predicted"/>
<dbReference type="Gene3D" id="2.130.10.10">
    <property type="entry name" value="YVTN repeat-like/Quinoprotein amine dehydrogenase"/>
    <property type="match status" value="1"/>
</dbReference>
<dbReference type="PANTHER" id="PTHR34512:SF30">
    <property type="entry name" value="OUTER MEMBRANE PROTEIN ASSEMBLY FACTOR BAMB"/>
    <property type="match status" value="1"/>
</dbReference>
<dbReference type="Pfam" id="PF13360">
    <property type="entry name" value="PQQ_2"/>
    <property type="match status" value="2"/>
</dbReference>
<organism evidence="2 3">
    <name type="scientific">Halobaculum litoreum</name>
    <dbReference type="NCBI Taxonomy" id="3031998"/>
    <lineage>
        <taxon>Archaea</taxon>
        <taxon>Methanobacteriati</taxon>
        <taxon>Methanobacteriota</taxon>
        <taxon>Stenosarchaea group</taxon>
        <taxon>Halobacteria</taxon>
        <taxon>Halobacteriales</taxon>
        <taxon>Haloferacaceae</taxon>
        <taxon>Halobaculum</taxon>
    </lineage>
</organism>
<feature type="domain" description="Pyrrolo-quinoline quinone repeat" evidence="1">
    <location>
        <begin position="62"/>
        <end position="138"/>
    </location>
</feature>
<dbReference type="EMBL" id="JBHSZG010000001">
    <property type="protein sequence ID" value="MFC7136492.1"/>
    <property type="molecule type" value="Genomic_DNA"/>
</dbReference>
<keyword evidence="3" id="KW-1185">Reference proteome</keyword>
<gene>
    <name evidence="2" type="ORF">ACFQRB_08075</name>
</gene>
<name>A0ABD5XMU2_9EURY</name>
<feature type="domain" description="Pyrrolo-quinoline quinone repeat" evidence="1">
    <location>
        <begin position="163"/>
        <end position="222"/>
    </location>
</feature>
<dbReference type="SUPFAM" id="SSF50998">
    <property type="entry name" value="Quinoprotein alcohol dehydrogenase-like"/>
    <property type="match status" value="1"/>
</dbReference>
<dbReference type="PROSITE" id="PS51257">
    <property type="entry name" value="PROKAR_LIPOPROTEIN"/>
    <property type="match status" value="1"/>
</dbReference>
<dbReference type="Proteomes" id="UP001596368">
    <property type="component" value="Unassembled WGS sequence"/>
</dbReference>
<reference evidence="2 3" key="1">
    <citation type="journal article" date="2019" name="Int. J. Syst. Evol. Microbiol.">
        <title>The Global Catalogue of Microorganisms (GCM) 10K type strain sequencing project: providing services to taxonomists for standard genome sequencing and annotation.</title>
        <authorList>
            <consortium name="The Broad Institute Genomics Platform"/>
            <consortium name="The Broad Institute Genome Sequencing Center for Infectious Disease"/>
            <person name="Wu L."/>
            <person name="Ma J."/>
        </authorList>
    </citation>
    <scope>NUCLEOTIDE SEQUENCE [LARGE SCALE GENOMIC DNA]</scope>
    <source>
        <strain evidence="2 3">DT92</strain>
    </source>
</reference>
<dbReference type="InterPro" id="IPR011047">
    <property type="entry name" value="Quinoprotein_ADH-like_sf"/>
</dbReference>
<evidence type="ECO:0000259" key="1">
    <source>
        <dbReference type="Pfam" id="PF13360"/>
    </source>
</evidence>
<dbReference type="PANTHER" id="PTHR34512">
    <property type="entry name" value="CELL SURFACE PROTEIN"/>
    <property type="match status" value="1"/>
</dbReference>
<protein>
    <submittedName>
        <fullName evidence="2">PQQ-binding-like beta-propeller repeat protein</fullName>
    </submittedName>
</protein>
<sequence>MPSRRDLLRGAAGAGAAGLAATAGCLGVVDGSLAGATPGTDADADWPTPRYDARRTAYSPDAVAPRDGATVSWRVDVDHPGPPVIADGTVVVSSYPTGVVAFDAASGERRWRYGPGEYPAFGAPTVADGVVYAPSTDGMAALGRVGNRTVARPAGDPEATPIVTDEGRTLFGGGADGHLYQLDPATGDVTWETDLFGRITTLAAKIDVFAGTRGGEVYAFDGRFDPTEGGAAASPARSRA</sequence>
<accession>A0ABD5XMU2</accession>
<dbReference type="PROSITE" id="PS51318">
    <property type="entry name" value="TAT"/>
    <property type="match status" value="1"/>
</dbReference>
<dbReference type="SMART" id="SM00564">
    <property type="entry name" value="PQQ"/>
    <property type="match status" value="2"/>
</dbReference>
<dbReference type="AlphaFoldDB" id="A0ABD5XMU2"/>
<dbReference type="InterPro" id="IPR002372">
    <property type="entry name" value="PQQ_rpt_dom"/>
</dbReference>
<comment type="caution">
    <text evidence="2">The sequence shown here is derived from an EMBL/GenBank/DDBJ whole genome shotgun (WGS) entry which is preliminary data.</text>
</comment>
<evidence type="ECO:0000313" key="2">
    <source>
        <dbReference type="EMBL" id="MFC7136492.1"/>
    </source>
</evidence>
<dbReference type="InterPro" id="IPR015943">
    <property type="entry name" value="WD40/YVTN_repeat-like_dom_sf"/>
</dbReference>
<dbReference type="InterPro" id="IPR006311">
    <property type="entry name" value="TAT_signal"/>
</dbReference>